<evidence type="ECO:0000256" key="9">
    <source>
        <dbReference type="SAM" id="MobiDB-lite"/>
    </source>
</evidence>
<dbReference type="InterPro" id="IPR001356">
    <property type="entry name" value="HD"/>
</dbReference>
<feature type="region of interest" description="Disordered" evidence="9">
    <location>
        <begin position="40"/>
        <end position="82"/>
    </location>
</feature>
<protein>
    <submittedName>
        <fullName evidence="12">DNA-binding protein SATB1</fullName>
    </submittedName>
</protein>
<dbReference type="PANTHER" id="PTHR15116:SF16">
    <property type="entry name" value="DEFECTIVE PROVENTRICULUS, ISOFORM A"/>
    <property type="match status" value="1"/>
</dbReference>
<accession>A0A8D9AP79</accession>
<evidence type="ECO:0000256" key="6">
    <source>
        <dbReference type="ARBA" id="ARBA00023242"/>
    </source>
</evidence>
<comment type="subcellular location">
    <subcellularLocation>
        <location evidence="1 7 8">Nucleus</location>
    </subcellularLocation>
</comment>
<dbReference type="Gene3D" id="1.10.10.60">
    <property type="entry name" value="Homeodomain-like"/>
    <property type="match status" value="2"/>
</dbReference>
<keyword evidence="4 7" id="KW-0238">DNA-binding</keyword>
<feature type="region of interest" description="Disordered" evidence="9">
    <location>
        <begin position="401"/>
        <end position="569"/>
    </location>
</feature>
<dbReference type="GO" id="GO:0005634">
    <property type="term" value="C:nucleus"/>
    <property type="evidence" value="ECO:0007669"/>
    <property type="project" value="UniProtKB-SubCell"/>
</dbReference>
<dbReference type="InterPro" id="IPR009057">
    <property type="entry name" value="Homeodomain-like_sf"/>
</dbReference>
<dbReference type="PANTHER" id="PTHR15116">
    <property type="entry name" value="DNA-BINDING PROTEIN SATB FAMILY MEMBER"/>
    <property type="match status" value="1"/>
</dbReference>
<dbReference type="Pfam" id="PF00046">
    <property type="entry name" value="Homeodomain"/>
    <property type="match status" value="2"/>
</dbReference>
<keyword evidence="3" id="KW-0832">Ubl conjugation</keyword>
<feature type="compositionally biased region" description="Acidic residues" evidence="9">
    <location>
        <begin position="416"/>
        <end position="428"/>
    </location>
</feature>
<feature type="compositionally biased region" description="Basic and acidic residues" evidence="9">
    <location>
        <begin position="67"/>
        <end position="79"/>
    </location>
</feature>
<evidence type="ECO:0000256" key="5">
    <source>
        <dbReference type="ARBA" id="ARBA00023155"/>
    </source>
</evidence>
<evidence type="ECO:0000259" key="11">
    <source>
        <dbReference type="PROSITE" id="PS51982"/>
    </source>
</evidence>
<dbReference type="GO" id="GO:0006338">
    <property type="term" value="P:chromatin remodeling"/>
    <property type="evidence" value="ECO:0007669"/>
    <property type="project" value="InterPro"/>
</dbReference>
<dbReference type="Pfam" id="PF16534">
    <property type="entry name" value="ULD"/>
    <property type="match status" value="1"/>
</dbReference>
<dbReference type="Gene3D" id="3.10.20.710">
    <property type="entry name" value="SATB, ubiquitin-like oligomerisation domain"/>
    <property type="match status" value="1"/>
</dbReference>
<dbReference type="InterPro" id="IPR032392">
    <property type="entry name" value="ULD"/>
</dbReference>
<dbReference type="AlphaFoldDB" id="A0A8D9AP79"/>
<dbReference type="FunFam" id="1.10.10.60:FF:000169">
    <property type="entry name" value="DNA-binding protein SATB1"/>
    <property type="match status" value="2"/>
</dbReference>
<dbReference type="CDD" id="cd00086">
    <property type="entry name" value="homeodomain"/>
    <property type="match status" value="2"/>
</dbReference>
<reference evidence="12" key="1">
    <citation type="submission" date="2021-05" db="EMBL/GenBank/DDBJ databases">
        <authorList>
            <person name="Alioto T."/>
            <person name="Alioto T."/>
            <person name="Gomez Garrido J."/>
        </authorList>
    </citation>
    <scope>NUCLEOTIDE SEQUENCE</scope>
</reference>
<organism evidence="12">
    <name type="scientific">Cacopsylla melanoneura</name>
    <dbReference type="NCBI Taxonomy" id="428564"/>
    <lineage>
        <taxon>Eukaryota</taxon>
        <taxon>Metazoa</taxon>
        <taxon>Ecdysozoa</taxon>
        <taxon>Arthropoda</taxon>
        <taxon>Hexapoda</taxon>
        <taxon>Insecta</taxon>
        <taxon>Pterygota</taxon>
        <taxon>Neoptera</taxon>
        <taxon>Paraneoptera</taxon>
        <taxon>Hemiptera</taxon>
        <taxon>Sternorrhyncha</taxon>
        <taxon>Psylloidea</taxon>
        <taxon>Psyllidae</taxon>
        <taxon>Psyllinae</taxon>
        <taxon>Cacopsylla</taxon>
    </lineage>
</organism>
<evidence type="ECO:0000256" key="7">
    <source>
        <dbReference type="PROSITE-ProRule" id="PRU00108"/>
    </source>
</evidence>
<name>A0A8D9AP79_9HEMI</name>
<dbReference type="FunFam" id="3.10.20.710:FF:000002">
    <property type="entry name" value="Defective proventriculus, isoform A"/>
    <property type="match status" value="1"/>
</dbReference>
<sequence length="745" mass="84647">MDLQSAMETFAAWANFPVKQPFNLISTNGPQSEALALLKSPQAVSPSPGSSPAHTGSNAESPIRRTPSRDPHHFDDVKRSSVPGKSLPVHCVVEAVYSVHHWKSAKTSRKAIMETDTYVITPTNTNFQDLVPVALQRLGYSKENFYSAKGYVGIKNWKPISINKIAENPATTVGDILGELTTVATLRIKIFRTRPCILADMKDKLLRLLLVQSQSQIIASGCPLDDATLLHLVKNQSSLLQLAEPNEETRRKFDLWWSNQMNRIVTLSPRVYRSQHPQPSPPTPVSEKSGDERVHPAIQTVQSQYPTQKTRMRTSFDPELELPKLQRWFMENPHPSRDQIKQYVHELNNLDSRKGRKPLDVNNVVYWFKNARAAQKRAETRSLVPGMHGLMSSSMNGYASSDSAFKDLSPVSADEGRDEFDDEDDDEHISDIEDHDMHPPNDTPLSLTAADRVSNEGDRENDKKAEEQEHNNLTSEEDVANKENDVDPKYPENKESTDIKRESEGEKSPTSIEAANIINNNNNIKEPPLSDFEDDETDDFDMEDAPEKINRSSEEEKRSNFGSPCPSDLEKLQNILPRSSLNPGFPMIPNAAMFNHNIMYMNQLYPGFNLGHHSPTPVQNMNMSMTDERRKRNRTFIDPVSEVPRLEQWFILNTHPSQQLIEKYTNELNRMPYRQKFPRLEPKNVQFWFKNRRAKCKRLKASLLDGPSPIYQQSAYHQHLAALSAAHGENTWGGKQLGIENMIRE</sequence>
<feature type="domain" description="Homeobox" evidence="10">
    <location>
        <begin position="308"/>
        <end position="378"/>
    </location>
</feature>
<evidence type="ECO:0000313" key="12">
    <source>
        <dbReference type="EMBL" id="CAG6770213.1"/>
    </source>
</evidence>
<dbReference type="InterPro" id="IPR038224">
    <property type="entry name" value="SATB_ULD_sf"/>
</dbReference>
<dbReference type="PROSITE" id="PS50071">
    <property type="entry name" value="HOMEOBOX_2"/>
    <property type="match status" value="2"/>
</dbReference>
<feature type="compositionally biased region" description="Basic and acidic residues" evidence="9">
    <location>
        <begin position="453"/>
        <end position="470"/>
    </location>
</feature>
<keyword evidence="6 7" id="KW-0539">Nucleus</keyword>
<dbReference type="PROSITE" id="PS51982">
    <property type="entry name" value="CMP"/>
    <property type="match status" value="1"/>
</dbReference>
<feature type="compositionally biased region" description="Polar residues" evidence="9">
    <location>
        <begin position="42"/>
        <end position="60"/>
    </location>
</feature>
<dbReference type="GO" id="GO:0000978">
    <property type="term" value="F:RNA polymerase II cis-regulatory region sequence-specific DNA binding"/>
    <property type="evidence" value="ECO:0007669"/>
    <property type="project" value="TreeGrafter"/>
</dbReference>
<feature type="DNA-binding region" description="Homeobox" evidence="7">
    <location>
        <begin position="310"/>
        <end position="379"/>
    </location>
</feature>
<feature type="compositionally biased region" description="Basic and acidic residues" evidence="9">
    <location>
        <begin position="479"/>
        <end position="507"/>
    </location>
</feature>
<dbReference type="SMART" id="SM00389">
    <property type="entry name" value="HOX"/>
    <property type="match status" value="2"/>
</dbReference>
<feature type="compositionally biased region" description="Acidic residues" evidence="9">
    <location>
        <begin position="531"/>
        <end position="544"/>
    </location>
</feature>
<evidence type="ECO:0000256" key="3">
    <source>
        <dbReference type="ARBA" id="ARBA00022843"/>
    </source>
</evidence>
<dbReference type="CDD" id="cd11585">
    <property type="entry name" value="SATB1_N"/>
    <property type="match status" value="1"/>
</dbReference>
<feature type="domain" description="Homeobox" evidence="10">
    <location>
        <begin position="629"/>
        <end position="699"/>
    </location>
</feature>
<keyword evidence="2" id="KW-0677">Repeat</keyword>
<dbReference type="SUPFAM" id="SSF46689">
    <property type="entry name" value="Homeodomain-like"/>
    <property type="match status" value="2"/>
</dbReference>
<evidence type="ECO:0000256" key="2">
    <source>
        <dbReference type="ARBA" id="ARBA00022737"/>
    </source>
</evidence>
<evidence type="ECO:0000256" key="4">
    <source>
        <dbReference type="ARBA" id="ARBA00023125"/>
    </source>
</evidence>
<feature type="compositionally biased region" description="Basic and acidic residues" evidence="9">
    <location>
        <begin position="429"/>
        <end position="439"/>
    </location>
</feature>
<feature type="region of interest" description="Disordered" evidence="9">
    <location>
        <begin position="268"/>
        <end position="292"/>
    </location>
</feature>
<dbReference type="InterPro" id="IPR039673">
    <property type="entry name" value="SATB1/SATB2"/>
</dbReference>
<feature type="DNA-binding region" description="Homeobox" evidence="7">
    <location>
        <begin position="631"/>
        <end position="700"/>
    </location>
</feature>
<evidence type="ECO:0000259" key="10">
    <source>
        <dbReference type="PROSITE" id="PS50071"/>
    </source>
</evidence>
<keyword evidence="5 7" id="KW-0371">Homeobox</keyword>
<dbReference type="GO" id="GO:0000981">
    <property type="term" value="F:DNA-binding transcription factor activity, RNA polymerase II-specific"/>
    <property type="evidence" value="ECO:0007669"/>
    <property type="project" value="TreeGrafter"/>
</dbReference>
<dbReference type="EMBL" id="HBUF01581092">
    <property type="protein sequence ID" value="CAG6770213.1"/>
    <property type="molecule type" value="Transcribed_RNA"/>
</dbReference>
<evidence type="ECO:0000256" key="1">
    <source>
        <dbReference type="ARBA" id="ARBA00004123"/>
    </source>
</evidence>
<proteinExistence type="predicted"/>
<evidence type="ECO:0000256" key="8">
    <source>
        <dbReference type="RuleBase" id="RU000682"/>
    </source>
</evidence>
<feature type="domain" description="CMP" evidence="11">
    <location>
        <begin position="84"/>
        <end position="192"/>
    </location>
</feature>
<feature type="compositionally biased region" description="Basic and acidic residues" evidence="9">
    <location>
        <begin position="545"/>
        <end position="559"/>
    </location>
</feature>